<organism evidence="3 4">
    <name type="scientific">Coccomyxa subellipsoidea</name>
    <dbReference type="NCBI Taxonomy" id="248742"/>
    <lineage>
        <taxon>Eukaryota</taxon>
        <taxon>Viridiplantae</taxon>
        <taxon>Chlorophyta</taxon>
        <taxon>core chlorophytes</taxon>
        <taxon>Trebouxiophyceae</taxon>
        <taxon>Trebouxiophyceae incertae sedis</taxon>
        <taxon>Coccomyxaceae</taxon>
        <taxon>Coccomyxa</taxon>
    </lineage>
</organism>
<feature type="region of interest" description="Disordered" evidence="2">
    <location>
        <begin position="1"/>
        <end position="33"/>
    </location>
</feature>
<feature type="region of interest" description="Disordered" evidence="2">
    <location>
        <begin position="332"/>
        <end position="371"/>
    </location>
</feature>
<accession>A0ABR2Z0Y4</accession>
<evidence type="ECO:0000313" key="4">
    <source>
        <dbReference type="Proteomes" id="UP001491310"/>
    </source>
</evidence>
<feature type="region of interest" description="Disordered" evidence="2">
    <location>
        <begin position="647"/>
        <end position="691"/>
    </location>
</feature>
<feature type="compositionally biased region" description="Polar residues" evidence="2">
    <location>
        <begin position="1339"/>
        <end position="1359"/>
    </location>
</feature>
<feature type="coiled-coil region" evidence="1">
    <location>
        <begin position="1206"/>
        <end position="1268"/>
    </location>
</feature>
<keyword evidence="4" id="KW-1185">Reference proteome</keyword>
<evidence type="ECO:0000256" key="1">
    <source>
        <dbReference type="SAM" id="Coils"/>
    </source>
</evidence>
<proteinExistence type="predicted"/>
<name>A0ABR2Z0Y4_9CHLO</name>
<feature type="compositionally biased region" description="Pro residues" evidence="2">
    <location>
        <begin position="362"/>
        <end position="371"/>
    </location>
</feature>
<feature type="compositionally biased region" description="Basic and acidic residues" evidence="2">
    <location>
        <begin position="1161"/>
        <end position="1170"/>
    </location>
</feature>
<keyword evidence="1" id="KW-0175">Coiled coil</keyword>
<gene>
    <name evidence="3" type="ORF">WJX75_002380</name>
</gene>
<feature type="region of interest" description="Disordered" evidence="2">
    <location>
        <begin position="1299"/>
        <end position="1383"/>
    </location>
</feature>
<feature type="compositionally biased region" description="Acidic residues" evidence="2">
    <location>
        <begin position="1144"/>
        <end position="1153"/>
    </location>
</feature>
<dbReference type="Proteomes" id="UP001491310">
    <property type="component" value="Unassembled WGS sequence"/>
</dbReference>
<comment type="caution">
    <text evidence="3">The sequence shown here is derived from an EMBL/GenBank/DDBJ whole genome shotgun (WGS) entry which is preliminary data.</text>
</comment>
<evidence type="ECO:0000256" key="2">
    <source>
        <dbReference type="SAM" id="MobiDB-lite"/>
    </source>
</evidence>
<feature type="compositionally biased region" description="Pro residues" evidence="2">
    <location>
        <begin position="677"/>
        <end position="688"/>
    </location>
</feature>
<feature type="region of interest" description="Disordered" evidence="2">
    <location>
        <begin position="1134"/>
        <end position="1170"/>
    </location>
</feature>
<feature type="compositionally biased region" description="Basic and acidic residues" evidence="2">
    <location>
        <begin position="1326"/>
        <end position="1338"/>
    </location>
</feature>
<dbReference type="EMBL" id="JALJOT010000002">
    <property type="protein sequence ID" value="KAK9917254.1"/>
    <property type="molecule type" value="Genomic_DNA"/>
</dbReference>
<protein>
    <submittedName>
        <fullName evidence="3">Uncharacterized protein</fullName>
    </submittedName>
</protein>
<evidence type="ECO:0000313" key="3">
    <source>
        <dbReference type="EMBL" id="KAK9917254.1"/>
    </source>
</evidence>
<sequence length="1473" mass="160677">MATTGELVPRISDVKGSAQNGLEDDKDKSRPAAEAIAATAAQMPKTGHRGSKALASSSAAASSFRGALQQEMAFSMEVGTADLARSLATALAGCSPAQQQIAARDKLDASAAQGAAQMSAQTSHTWSLPSAALGAGLCAKAPSVVGSVGRSAPPPDVSSWLAGDRQENHQAPPLHKTLPPGFKLHWQIYGMRIEGYMVRDAYAATCSHGTRLIVHQSALVSFLKRHGECRPEWAALCKRSSETQPAYMERIRAAGLTFRRARLIPQPENPHFDHLMRSRYNVNQGVVVLSSFDSQAGAARWPMLRPAWGRGARKKISPGRGAPAAAAGGAIVTNGSAVPDGAQKGTPPDRGGKRRRLGQWPDPGPAPPPALPTGFSYLARWEVHPQGLARNNLRVIFAVKCPRDGKTVMERSFVDIRRFLTRHSSCIPEWGRNLRVRWAVECPRDDAVATLRTYAEMRRFFKAHASCIPEWAHLAGRAWESAADYKHRMKGLGLGIHSRVSKRGEPPNRWPVLPPPPPLPPGFVYMAHRDSQPLASGRYNLRQNLAVKCPQDGAVRKLWKPLDIKEFLAAHASCIPEWGHLAQGEEERDQAYKERMRDLGLCFRSRVLRPRETVAQGLQTLLHVSRAEADAIAAASRLPPDLAEAAAMQSDGNAAERTDIESSSDDDLSADAAPNGRLPPQPDAPPPGFERRARWAPALTATGGKNMRVIWAATCPKDGARALLWKYRELRRFFDAHFCCTPEYGRLAPHAGESDTQYQQRMKGAGLGFRSRVSKPGLSTAQELAAALNHQKFKELRSPKDVAIFLNTHAQCRPEWAGLARVSDEADRAYGRRLVDSGVQFSVKKKAGNTSMAQVARRRRQLPAGFTFHVYQEASQHAACNLRVAFKAECTEHGVKRILRNYTRISAFLHSHRACRPEWPALTSQPQETVEDHTERLKRAGLRLTSRNIRHGESIPKVLQDLLRISAAEAAALLRASDLAGTNDSLPSSEAAGVSLGAAANRQGIGNAVGSVRDGGSETELPDGISRSVRIKATPEGRYTVMARLQLACSRHSARRIVRGYSEAKTFLDAHAACMLDWQRLNHRRGDTVVTRMERLKAAGLKFHQATVSTLQSAKQWLQEILGITAQEAADLVSEAGQGTDSSLSEEEPEDTPEPGGYATHWDKEPEHDKDADVDVVRAGSGRSRLQPLEDVPVAAPDGRQQVGVARSKAQSNQDLQARVEELETEVKGLQNGLQSSGQFNFQLQAIIREQTERIRRLEAEKEDILQGERHKQGEAGGSNSRFKRERSYLAGGLADAAALSPRTSAQKAQDRFDPTPMTQQQQRDMQLHKAMQQERARLQQSKHSAAQAPTATSPQHAQTAAPDQEPPAKRARTAEPATPKFPFTLFTRPPRVAAAAADAQCVTLGKRPLEAGAAAAARPAQSASVSRRLVVAVSAARAFALDPEMTVSNRANKVILRFLAARTQEEMRSLSG</sequence>
<reference evidence="3 4" key="1">
    <citation type="journal article" date="2024" name="Nat. Commun.">
        <title>Phylogenomics reveals the evolutionary origins of lichenization in chlorophyte algae.</title>
        <authorList>
            <person name="Puginier C."/>
            <person name="Libourel C."/>
            <person name="Otte J."/>
            <person name="Skaloud P."/>
            <person name="Haon M."/>
            <person name="Grisel S."/>
            <person name="Petersen M."/>
            <person name="Berrin J.G."/>
            <person name="Delaux P.M."/>
            <person name="Dal Grande F."/>
            <person name="Keller J."/>
        </authorList>
    </citation>
    <scope>NUCLEOTIDE SEQUENCE [LARGE SCALE GENOMIC DNA]</scope>
    <source>
        <strain evidence="3 4">SAG 216-7</strain>
    </source>
</reference>